<dbReference type="GO" id="GO:0016787">
    <property type="term" value="F:hydrolase activity"/>
    <property type="evidence" value="ECO:0007669"/>
    <property type="project" value="UniProtKB-KW"/>
</dbReference>
<dbReference type="Proteomes" id="UP000027073">
    <property type="component" value="Unassembled WGS sequence"/>
</dbReference>
<name>A0A067NAA5_PLEO1</name>
<keyword evidence="2" id="KW-0732">Signal</keyword>
<sequence>MHLNFLLFLANVLGIVHAKVTVYYQQGQTPLGTASSTANPTENTGLAAYNQVTLSPPALPDPKPPTDFVIQLQNGGTPGASIPQEGSFFGFSIEMSVVNQVLGKNASHLQIPFLNLMANIQQRAGRVLVRVGGNTQETATLVDSLPDGRALEKDLLGVSNPTQTPPLLFTPEILYMMNNISSLVNVRWFLGIPFNDTNNFRLGIAETGTAILGDYLIGLQAGNEPDLYLRHQHRQDPYGPGDYVNEVGKLVTAMAGDSFSRARSLLIGPNLAMGDWTPEQIWDTGFVDQFNDNLQYLAMEKYPTDNCAAQFNTGGTLQVPQEVFPSFLTHTAGQNIVKPYLNSTLFAQTKNKKMLMFETNTASCGGFPGISDAFGAALWALDYSLQMAHANFSGALFHVGGQNVFYNPFTSPPTNESTFHQWTVGPIYYSALVIAEALGSSNKSQVLDLGINGGNEFTPGYAIYEDGNPVRVVLLNYMTDASGASAYTARIAIGGSGINQPNASPAQVKVKYLSAASVSQIGNITWANQTFGSHFDSDGRLMGEEVIQTVDCDQGTNLCSITVPAPGAALVFLSDSALTETGGAPSTTFATTALTKTLNTASIDPTLLATSNGHRTGKVGSTSPGSASSGWGLKDTLPGLSLLVAVAAGGMVLGRALTP</sequence>
<gene>
    <name evidence="4" type="ORF">PLEOSDRAFT_1059085</name>
</gene>
<dbReference type="InterPro" id="IPR031728">
    <property type="entry name" value="GlcAase_C"/>
</dbReference>
<feature type="chain" id="PRO_5001645464" evidence="2">
    <location>
        <begin position="19"/>
        <end position="659"/>
    </location>
</feature>
<evidence type="ECO:0000313" key="5">
    <source>
        <dbReference type="Proteomes" id="UP000027073"/>
    </source>
</evidence>
<keyword evidence="4" id="KW-0378">Hydrolase</keyword>
<dbReference type="Gene3D" id="3.20.20.80">
    <property type="entry name" value="Glycosidases"/>
    <property type="match status" value="1"/>
</dbReference>
<dbReference type="HOGENOM" id="CLU_023945_0_0_1"/>
<reference evidence="5" key="1">
    <citation type="journal article" date="2014" name="Proc. Natl. Acad. Sci. U.S.A.">
        <title>Extensive sampling of basidiomycete genomes demonstrates inadequacy of the white-rot/brown-rot paradigm for wood decay fungi.</title>
        <authorList>
            <person name="Riley R."/>
            <person name="Salamov A.A."/>
            <person name="Brown D.W."/>
            <person name="Nagy L.G."/>
            <person name="Floudas D."/>
            <person name="Held B.W."/>
            <person name="Levasseur A."/>
            <person name="Lombard V."/>
            <person name="Morin E."/>
            <person name="Otillar R."/>
            <person name="Lindquist E.A."/>
            <person name="Sun H."/>
            <person name="LaButti K.M."/>
            <person name="Schmutz J."/>
            <person name="Jabbour D."/>
            <person name="Luo H."/>
            <person name="Baker S.E."/>
            <person name="Pisabarro A.G."/>
            <person name="Walton J.D."/>
            <person name="Blanchette R.A."/>
            <person name="Henrissat B."/>
            <person name="Martin F."/>
            <person name="Cullen D."/>
            <person name="Hibbett D.S."/>
            <person name="Grigoriev I.V."/>
        </authorList>
    </citation>
    <scope>NUCLEOTIDE SEQUENCE [LARGE SCALE GENOMIC DNA]</scope>
    <source>
        <strain evidence="5">PC15</strain>
    </source>
</reference>
<dbReference type="Pfam" id="PF16862">
    <property type="entry name" value="Glyco_hydro_79C"/>
    <property type="match status" value="1"/>
</dbReference>
<dbReference type="PANTHER" id="PTHR36183">
    <property type="entry name" value="BETA-GLUCURONIDASE"/>
    <property type="match status" value="1"/>
</dbReference>
<proteinExistence type="predicted"/>
<evidence type="ECO:0000256" key="1">
    <source>
        <dbReference type="SAM" id="MobiDB-lite"/>
    </source>
</evidence>
<dbReference type="EMBL" id="KL198012">
    <property type="protein sequence ID" value="KDQ23855.1"/>
    <property type="molecule type" value="Genomic_DNA"/>
</dbReference>
<dbReference type="OrthoDB" id="2796951at2759"/>
<evidence type="ECO:0000313" key="4">
    <source>
        <dbReference type="EMBL" id="KDQ23855.1"/>
    </source>
</evidence>
<organism evidence="4 5">
    <name type="scientific">Pleurotus ostreatus (strain PC15)</name>
    <name type="common">Oyster mushroom</name>
    <dbReference type="NCBI Taxonomy" id="1137138"/>
    <lineage>
        <taxon>Eukaryota</taxon>
        <taxon>Fungi</taxon>
        <taxon>Dikarya</taxon>
        <taxon>Basidiomycota</taxon>
        <taxon>Agaricomycotina</taxon>
        <taxon>Agaricomycetes</taxon>
        <taxon>Agaricomycetidae</taxon>
        <taxon>Agaricales</taxon>
        <taxon>Pleurotineae</taxon>
        <taxon>Pleurotaceae</taxon>
        <taxon>Pleurotus</taxon>
    </lineage>
</organism>
<feature type="compositionally biased region" description="Polar residues" evidence="1">
    <location>
        <begin position="611"/>
        <end position="629"/>
    </location>
</feature>
<dbReference type="InterPro" id="IPR052974">
    <property type="entry name" value="GH79_Enzymes"/>
</dbReference>
<accession>A0A067NAA5</accession>
<dbReference type="VEuPathDB" id="FungiDB:PLEOSDRAFT_1059085"/>
<feature type="signal peptide" evidence="2">
    <location>
        <begin position="1"/>
        <end position="18"/>
    </location>
</feature>
<dbReference type="InterPro" id="IPR017853">
    <property type="entry name" value="GH"/>
</dbReference>
<feature type="domain" description="Beta-glucuronidase C-terminal" evidence="3">
    <location>
        <begin position="460"/>
        <end position="570"/>
    </location>
</feature>
<feature type="region of interest" description="Disordered" evidence="1">
    <location>
        <begin position="611"/>
        <end position="630"/>
    </location>
</feature>
<dbReference type="SUPFAM" id="SSF51445">
    <property type="entry name" value="(Trans)glycosidases"/>
    <property type="match status" value="1"/>
</dbReference>
<protein>
    <submittedName>
        <fullName evidence="4">Glycoside hydrolase family 79 protein</fullName>
    </submittedName>
</protein>
<dbReference type="STRING" id="1137138.A0A067NAA5"/>
<dbReference type="InParanoid" id="A0A067NAA5"/>
<dbReference type="AlphaFoldDB" id="A0A067NAA5"/>
<evidence type="ECO:0000256" key="2">
    <source>
        <dbReference type="SAM" id="SignalP"/>
    </source>
</evidence>
<dbReference type="PANTHER" id="PTHR36183:SF2">
    <property type="entry name" value="BETA-GLUCURONIDASE C-TERMINAL DOMAIN-CONTAINING PROTEIN"/>
    <property type="match status" value="1"/>
</dbReference>
<evidence type="ECO:0000259" key="3">
    <source>
        <dbReference type="Pfam" id="PF16862"/>
    </source>
</evidence>